<dbReference type="AlphaFoldDB" id="A0A9N7VPZ7"/>
<evidence type="ECO:0000313" key="2">
    <source>
        <dbReference type="Proteomes" id="UP001153269"/>
    </source>
</evidence>
<gene>
    <name evidence="1" type="ORF">PLEPLA_LOCUS42270</name>
</gene>
<protein>
    <submittedName>
        <fullName evidence="1">Uncharacterized protein</fullName>
    </submittedName>
</protein>
<proteinExistence type="predicted"/>
<keyword evidence="2" id="KW-1185">Reference proteome</keyword>
<organism evidence="1 2">
    <name type="scientific">Pleuronectes platessa</name>
    <name type="common">European plaice</name>
    <dbReference type="NCBI Taxonomy" id="8262"/>
    <lineage>
        <taxon>Eukaryota</taxon>
        <taxon>Metazoa</taxon>
        <taxon>Chordata</taxon>
        <taxon>Craniata</taxon>
        <taxon>Vertebrata</taxon>
        <taxon>Euteleostomi</taxon>
        <taxon>Actinopterygii</taxon>
        <taxon>Neopterygii</taxon>
        <taxon>Teleostei</taxon>
        <taxon>Neoteleostei</taxon>
        <taxon>Acanthomorphata</taxon>
        <taxon>Carangaria</taxon>
        <taxon>Pleuronectiformes</taxon>
        <taxon>Pleuronectoidei</taxon>
        <taxon>Pleuronectidae</taxon>
        <taxon>Pleuronectes</taxon>
    </lineage>
</organism>
<sequence>MEGGRRRDCAVQCFCEAEMREEQSVTRGDPVVSLLVRSRDNTLWRQRSLIIPFKRTERNPSSHPLLLLLLLPSPPLPPPLRGTNAP</sequence>
<dbReference type="EMBL" id="CADEAL010004215">
    <property type="protein sequence ID" value="CAB1454504.1"/>
    <property type="molecule type" value="Genomic_DNA"/>
</dbReference>
<reference evidence="1" key="1">
    <citation type="submission" date="2020-03" db="EMBL/GenBank/DDBJ databases">
        <authorList>
            <person name="Weist P."/>
        </authorList>
    </citation>
    <scope>NUCLEOTIDE SEQUENCE</scope>
</reference>
<accession>A0A9N7VPZ7</accession>
<dbReference type="Proteomes" id="UP001153269">
    <property type="component" value="Unassembled WGS sequence"/>
</dbReference>
<name>A0A9N7VPZ7_PLEPL</name>
<evidence type="ECO:0000313" key="1">
    <source>
        <dbReference type="EMBL" id="CAB1454504.1"/>
    </source>
</evidence>
<comment type="caution">
    <text evidence="1">The sequence shown here is derived from an EMBL/GenBank/DDBJ whole genome shotgun (WGS) entry which is preliminary data.</text>
</comment>